<keyword evidence="5 9" id="KW-0227">DNA damage</keyword>
<evidence type="ECO:0000256" key="6">
    <source>
        <dbReference type="ARBA" id="ARBA00022840"/>
    </source>
</evidence>
<name>A0A8J7IX10_9CYAN</name>
<comment type="similarity">
    <text evidence="2 9">Belongs to the RecN family.</text>
</comment>
<evidence type="ECO:0000256" key="3">
    <source>
        <dbReference type="ARBA" id="ARBA00021315"/>
    </source>
</evidence>
<evidence type="ECO:0000256" key="2">
    <source>
        <dbReference type="ARBA" id="ARBA00009441"/>
    </source>
</evidence>
<dbReference type="SUPFAM" id="SSF52540">
    <property type="entry name" value="P-loop containing nucleoside triphosphate hydrolases"/>
    <property type="match status" value="1"/>
</dbReference>
<dbReference type="InterPro" id="IPR027417">
    <property type="entry name" value="P-loop_NTPase"/>
</dbReference>
<dbReference type="PANTHER" id="PTHR11059:SF0">
    <property type="entry name" value="DNA REPAIR PROTEIN RECN"/>
    <property type="match status" value="1"/>
</dbReference>
<feature type="coiled-coil region" evidence="10">
    <location>
        <begin position="327"/>
        <end position="371"/>
    </location>
</feature>
<dbReference type="Pfam" id="PF02463">
    <property type="entry name" value="SMC_N"/>
    <property type="match status" value="1"/>
</dbReference>
<sequence length="598" mass="66947">MLLSLRIENFALIDRLDREWSLGLNVLTGETGAGKSIILDAIDVVLGGKVNGRLLRAGSQRGLVEATFALTPMAMEWLGMQEIELLDEASVVCCREITATQSGLRSRCRVNGVLVNRQAISQLRDRLVEITAQGQTVQLLLPARQRELLDAFGGEELLQQREQVAIAYESFKVAMQALENRRNSEQERLQRLDWFKYQLQELEGANLDDPEELAQLEGERDRLSHVVELQQLSYKAYQVLYQNDREVPASADLLGEAESLLGDMANYDPQLDGILEMVRDAMTQVVEAGKQMYSYGESLESDPQRLEEVEERIRTLKQICRKYGPELADAIAHVEKLQRELAELNGDSQSLENLENHYQNCQKILTKESQKLTEYREIAAKQLEKKLIEELKPLAMDKVQFECRLAPTSESATGRDRVTYYFSANPGEDLQPLRETASGGEMSRFLLALKACFCDVEPANDNLPTKTLIFDEIDAGVSGKVAQAIAHKLHQLSQSHQVLCVTHQPLIAAMADAHFRVEKQIVDEPPERNNGKKRGKTAIETALLDLPEIRTVVRVTPLANHQTRRQELAQLAGGHSAQDAIAFAESLLAQAAARRAGK</sequence>
<feature type="domain" description="RecF/RecN/SMC N-terminal" evidence="11">
    <location>
        <begin position="2"/>
        <end position="519"/>
    </location>
</feature>
<proteinExistence type="inferred from homology"/>
<dbReference type="InterPro" id="IPR003395">
    <property type="entry name" value="RecF/RecN/SMC_N"/>
</dbReference>
<evidence type="ECO:0000256" key="5">
    <source>
        <dbReference type="ARBA" id="ARBA00022763"/>
    </source>
</evidence>
<dbReference type="GO" id="GO:0006310">
    <property type="term" value="P:DNA recombination"/>
    <property type="evidence" value="ECO:0007669"/>
    <property type="project" value="InterPro"/>
</dbReference>
<evidence type="ECO:0000259" key="11">
    <source>
        <dbReference type="Pfam" id="PF02463"/>
    </source>
</evidence>
<dbReference type="GO" id="GO:0043590">
    <property type="term" value="C:bacterial nucleoid"/>
    <property type="evidence" value="ECO:0007669"/>
    <property type="project" value="TreeGrafter"/>
</dbReference>
<dbReference type="GO" id="GO:0006281">
    <property type="term" value="P:DNA repair"/>
    <property type="evidence" value="ECO:0007669"/>
    <property type="project" value="UniProtKB-KW"/>
</dbReference>
<keyword evidence="13" id="KW-1185">Reference proteome</keyword>
<gene>
    <name evidence="12" type="primary">recN</name>
    <name evidence="12" type="ORF">IQ249_21255</name>
</gene>
<evidence type="ECO:0000313" key="12">
    <source>
        <dbReference type="EMBL" id="MBE9118423.1"/>
    </source>
</evidence>
<comment type="caution">
    <text evidence="12">The sequence shown here is derived from an EMBL/GenBank/DDBJ whole genome shotgun (WGS) entry which is preliminary data.</text>
</comment>
<evidence type="ECO:0000256" key="7">
    <source>
        <dbReference type="ARBA" id="ARBA00023204"/>
    </source>
</evidence>
<dbReference type="PIRSF" id="PIRSF003128">
    <property type="entry name" value="RecN"/>
    <property type="match status" value="1"/>
</dbReference>
<dbReference type="CDD" id="cd03241">
    <property type="entry name" value="ABC_RecN"/>
    <property type="match status" value="1"/>
</dbReference>
<accession>A0A8J7IX10</accession>
<reference evidence="12" key="1">
    <citation type="submission" date="2020-10" db="EMBL/GenBank/DDBJ databases">
        <authorList>
            <person name="Castelo-Branco R."/>
            <person name="Eusebio N."/>
            <person name="Adriana R."/>
            <person name="Vieira A."/>
            <person name="Brugerolle De Fraissinette N."/>
            <person name="Rezende De Castro R."/>
            <person name="Schneider M.P."/>
            <person name="Vasconcelos V."/>
            <person name="Leao P.N."/>
        </authorList>
    </citation>
    <scope>NUCLEOTIDE SEQUENCE</scope>
    <source>
        <strain evidence="12">LEGE 07157</strain>
    </source>
</reference>
<organism evidence="12 13">
    <name type="scientific">Lusitaniella coriacea LEGE 07157</name>
    <dbReference type="NCBI Taxonomy" id="945747"/>
    <lineage>
        <taxon>Bacteria</taxon>
        <taxon>Bacillati</taxon>
        <taxon>Cyanobacteriota</taxon>
        <taxon>Cyanophyceae</taxon>
        <taxon>Spirulinales</taxon>
        <taxon>Lusitaniellaceae</taxon>
        <taxon>Lusitaniella</taxon>
    </lineage>
</organism>
<evidence type="ECO:0000256" key="10">
    <source>
        <dbReference type="SAM" id="Coils"/>
    </source>
</evidence>
<evidence type="ECO:0000256" key="4">
    <source>
        <dbReference type="ARBA" id="ARBA00022741"/>
    </source>
</evidence>
<keyword evidence="4" id="KW-0547">Nucleotide-binding</keyword>
<evidence type="ECO:0000256" key="9">
    <source>
        <dbReference type="PIRNR" id="PIRNR003128"/>
    </source>
</evidence>
<dbReference type="InterPro" id="IPR004604">
    <property type="entry name" value="DNA_recomb/repair_RecN"/>
</dbReference>
<evidence type="ECO:0000256" key="8">
    <source>
        <dbReference type="ARBA" id="ARBA00033408"/>
    </source>
</evidence>
<dbReference type="GO" id="GO:0005524">
    <property type="term" value="F:ATP binding"/>
    <property type="evidence" value="ECO:0007669"/>
    <property type="project" value="UniProtKB-KW"/>
</dbReference>
<dbReference type="RefSeq" id="WP_194031508.1">
    <property type="nucleotide sequence ID" value="NZ_JADEWZ010000046.1"/>
</dbReference>
<comment type="function">
    <text evidence="1 9">May be involved in recombinational repair of damaged DNA.</text>
</comment>
<evidence type="ECO:0000256" key="1">
    <source>
        <dbReference type="ARBA" id="ARBA00003618"/>
    </source>
</evidence>
<dbReference type="GO" id="GO:0009432">
    <property type="term" value="P:SOS response"/>
    <property type="evidence" value="ECO:0007669"/>
    <property type="project" value="TreeGrafter"/>
</dbReference>
<dbReference type="EMBL" id="JADEWZ010000046">
    <property type="protein sequence ID" value="MBE9118423.1"/>
    <property type="molecule type" value="Genomic_DNA"/>
</dbReference>
<dbReference type="NCBIfam" id="TIGR00634">
    <property type="entry name" value="recN"/>
    <property type="match status" value="1"/>
</dbReference>
<dbReference type="Proteomes" id="UP000654482">
    <property type="component" value="Unassembled WGS sequence"/>
</dbReference>
<dbReference type="Gene3D" id="3.40.50.300">
    <property type="entry name" value="P-loop containing nucleotide triphosphate hydrolases"/>
    <property type="match status" value="2"/>
</dbReference>
<dbReference type="AlphaFoldDB" id="A0A8J7IX10"/>
<protein>
    <recommendedName>
        <fullName evidence="3 9">DNA repair protein RecN</fullName>
    </recommendedName>
    <alternativeName>
        <fullName evidence="8 9">Recombination protein N</fullName>
    </alternativeName>
</protein>
<keyword evidence="6" id="KW-0067">ATP-binding</keyword>
<keyword evidence="10" id="KW-0175">Coiled coil</keyword>
<keyword evidence="7 9" id="KW-0234">DNA repair</keyword>
<dbReference type="PANTHER" id="PTHR11059">
    <property type="entry name" value="DNA REPAIR PROTEIN RECN"/>
    <property type="match status" value="1"/>
</dbReference>
<evidence type="ECO:0000313" key="13">
    <source>
        <dbReference type="Proteomes" id="UP000654482"/>
    </source>
</evidence>